<feature type="compositionally biased region" description="Polar residues" evidence="5">
    <location>
        <begin position="935"/>
        <end position="948"/>
    </location>
</feature>
<feature type="compositionally biased region" description="Polar residues" evidence="5">
    <location>
        <begin position="603"/>
        <end position="612"/>
    </location>
</feature>
<evidence type="ECO:0000259" key="6">
    <source>
        <dbReference type="PROSITE" id="PS50089"/>
    </source>
</evidence>
<evidence type="ECO:0000256" key="3">
    <source>
        <dbReference type="ARBA" id="ARBA00022833"/>
    </source>
</evidence>
<dbReference type="SMART" id="SM00184">
    <property type="entry name" value="RING"/>
    <property type="match status" value="2"/>
</dbReference>
<feature type="region of interest" description="Disordered" evidence="5">
    <location>
        <begin position="986"/>
        <end position="1184"/>
    </location>
</feature>
<feature type="compositionally biased region" description="Polar residues" evidence="5">
    <location>
        <begin position="406"/>
        <end position="423"/>
    </location>
</feature>
<dbReference type="EMBL" id="JAACJM010000052">
    <property type="protein sequence ID" value="KAF5357395.1"/>
    <property type="molecule type" value="Genomic_DNA"/>
</dbReference>
<keyword evidence="2 4" id="KW-0863">Zinc-finger</keyword>
<name>A0A8H5LH88_9AGAR</name>
<evidence type="ECO:0000313" key="7">
    <source>
        <dbReference type="EMBL" id="KAF5357395.1"/>
    </source>
</evidence>
<feature type="region of interest" description="Disordered" evidence="5">
    <location>
        <begin position="733"/>
        <end position="821"/>
    </location>
</feature>
<dbReference type="PROSITE" id="PS50089">
    <property type="entry name" value="ZF_RING_2"/>
    <property type="match status" value="1"/>
</dbReference>
<evidence type="ECO:0000256" key="5">
    <source>
        <dbReference type="SAM" id="MobiDB-lite"/>
    </source>
</evidence>
<feature type="region of interest" description="Disordered" evidence="5">
    <location>
        <begin position="252"/>
        <end position="283"/>
    </location>
</feature>
<feature type="compositionally biased region" description="Low complexity" evidence="5">
    <location>
        <begin position="1110"/>
        <end position="1137"/>
    </location>
</feature>
<feature type="compositionally biased region" description="Polar residues" evidence="5">
    <location>
        <begin position="986"/>
        <end position="1001"/>
    </location>
</feature>
<feature type="compositionally biased region" description="Acidic residues" evidence="5">
    <location>
        <begin position="884"/>
        <end position="894"/>
    </location>
</feature>
<sequence length="1734" mass="182491">MYFDRDSDEDFMDDTDDARPRIIVNPFASLPARHSHDSNDHEGDEGMPGLEPIAPPTASSSTAPQPTTTPLAAPMPVPRFAASQSESVSRPRSSHRRARVESDDEGDTDRDRRHPFQRTGTGVGLGATAGTTTAQTGGTANDDYRRFFEAALGGSRMNNPANPTQGVWAAPTHPLFANIGRNTQPNAQDPGQPDRISISIDLGTVLTGPGHGVHVHRPTPPNQSAGPGVPGVGIGAAAGGIRRMPWMNMGPAPGTGEAAQGQNTAGADGVNEQGQPNPDEPISFGEFLTRMIGGRAGLNLGPGLFPGGGGLEQLLNSLRGVPEREDPERARRLVDGLEDVPVGLVRRLERVAALGSFNGEETGAVGGDSGCAICWDRLLDPPGEGPEAPEQEKEQTEEEGEAVSKDTGSSSVATEPQASTSTAEEPVANSSSSSSTSKKNKPKYPRIVTLPCAHVFHAECLIPWFTRPRQTTCPTCRFNIDPENLTATPVRRSQRATTGNDANQQRSEADGADLGPAGADIATPPPPSGALPRWGLPESIPQHDLPDLGPENAQSGLQWFPVPLPPGPGGGAGFSIMGLGMSTAGPIRTRSRSRQTTVRRSAQPYTTQSSSGPAGIPGDSSSSGSRDNPASSSSGESSSAQAGASTSNGTGDSSASSSTAEMPSSSSSHLFSSSTSNSEGSSNSNLTTNAPAAPQNRPDAFTNSGPAPNDIRGIAQAMLRMLGLQGIVDPSHVNVSGIPGQPGSGNATRATPASSAAQNPGNAAAAGHNDQQNGQDGAARNAATNPTPDPGTNAGQPGHHQWSIGLDLVFGPGPPPSVIPAGMPPVPGGVRPGEDNEEFEDDIGDGMVMMDMDMMFGPEDGGHPPIPHIHHFHHRHHHHHDHDEHDDDDEDDDHDHDHGAEGDLAAFQRMVHTVMGIPFPNMHPPPQSADAPATTAANPVNSTPQNSGNGPGLIFPMPDIPAVQMTGGNVGDLLRAFAGTNRTQNIASRHQQGTPALSQLQTSTTGTPGAASTSNQPTPPPPASGPSAFSHMRTRAAPSQTQPTSSLPGEINRLFGNVPPIRPPAATSSGSERVHSPFVTAPWASAPTSSSSQTAPSMQATSAVSPGTPAPSSQSNNAQSSGSQSAAEASRPEQQSQRRQHGRGHPATQPTGADIDEGPLGRLFRSLSGLPMGPSNGAVRPTGLGGGGLLSGDAAIPGLATHRATRATDGGQARQQRKWTPPPAPGLTLRQRIEKKEREAGLRCWDPSCGIGPSDEDPFVEVDEAARRQVRIRTNASSSQEGQSEPSEEIRYVCDHTFHPSCLVSAQRVALRGAEENVIGDSVEVSCPVCRSTGLISRADWEEGLHNPVTVPLFVREYPLIYLRYHTNYPTIHQKNKMNYFANGSMKYGLVQMADPGSSLSADQSSALAAGGGGGGKRKLITEAGNRIMQEALNQDIYDPTLEQRKEMLAKIRALPGCEEYKMYNLTSWFRTRRDTRDRRLGLHKAPAPEQSPYPSIAPKKRKALETVFKTNQNPTQEVIAAWADLTEAKAEDIQKWVRDKQASLIHQPCPPIQTDIAMPAPSSAPLVIHTITGFKSEVSVSPVISPPSLPSAPVPDRHFHEAGGHPVMSPSKSYPPSRATTTSMSPSLSASVPGYYAHLARNLPAMSPSGDAGPPTPRTSTPPPEVLATRRDELLLIIHSAFGANNEAVGKLPGTAEEFKEQVAPFEKTFSDFLRKVENGELSHWGLRKETAR</sequence>
<dbReference type="Pfam" id="PF13639">
    <property type="entry name" value="zf-RING_2"/>
    <property type="match status" value="1"/>
</dbReference>
<feature type="region of interest" description="Disordered" evidence="5">
    <location>
        <begin position="867"/>
        <end position="900"/>
    </location>
</feature>
<feature type="compositionally biased region" description="Pro residues" evidence="5">
    <location>
        <begin position="1655"/>
        <end position="1665"/>
    </location>
</feature>
<feature type="compositionally biased region" description="Low complexity" evidence="5">
    <location>
        <begin position="56"/>
        <end position="74"/>
    </location>
</feature>
<accession>A0A8H5LH88</accession>
<feature type="compositionally biased region" description="Polar residues" evidence="5">
    <location>
        <begin position="1611"/>
        <end position="1627"/>
    </location>
</feature>
<dbReference type="InterPro" id="IPR001841">
    <property type="entry name" value="Znf_RING"/>
</dbReference>
<dbReference type="SUPFAM" id="SSF57850">
    <property type="entry name" value="RING/U-box"/>
    <property type="match status" value="1"/>
</dbReference>
<keyword evidence="8" id="KW-1185">Reference proteome</keyword>
<protein>
    <recommendedName>
        <fullName evidence="6">RING-type domain-containing protein</fullName>
    </recommendedName>
</protein>
<evidence type="ECO:0000256" key="2">
    <source>
        <dbReference type="ARBA" id="ARBA00022771"/>
    </source>
</evidence>
<feature type="region of interest" description="Disordered" evidence="5">
    <location>
        <begin position="376"/>
        <end position="443"/>
    </location>
</feature>
<dbReference type="InterPro" id="IPR013083">
    <property type="entry name" value="Znf_RING/FYVE/PHD"/>
</dbReference>
<feature type="region of interest" description="Disordered" evidence="5">
    <location>
        <begin position="1207"/>
        <end position="1226"/>
    </location>
</feature>
<feature type="region of interest" description="Disordered" evidence="5">
    <location>
        <begin position="1644"/>
        <end position="1665"/>
    </location>
</feature>
<feature type="compositionally biased region" description="Low complexity" evidence="5">
    <location>
        <begin position="1080"/>
        <end position="1103"/>
    </location>
</feature>
<dbReference type="Proteomes" id="UP000559256">
    <property type="component" value="Unassembled WGS sequence"/>
</dbReference>
<feature type="compositionally biased region" description="Basic residues" evidence="5">
    <location>
        <begin position="868"/>
        <end position="880"/>
    </location>
</feature>
<dbReference type="PANTHER" id="PTHR15710">
    <property type="entry name" value="E3 UBIQUITIN-PROTEIN LIGASE PRAJA"/>
    <property type="match status" value="1"/>
</dbReference>
<proteinExistence type="predicted"/>
<keyword evidence="1" id="KW-0479">Metal-binding</keyword>
<feature type="compositionally biased region" description="Low complexity" evidence="5">
    <location>
        <begin position="512"/>
        <end position="522"/>
    </location>
</feature>
<dbReference type="GO" id="GO:0008270">
    <property type="term" value="F:zinc ion binding"/>
    <property type="evidence" value="ECO:0007669"/>
    <property type="project" value="UniProtKB-KW"/>
</dbReference>
<organism evidence="7 8">
    <name type="scientific">Tetrapyrgos nigripes</name>
    <dbReference type="NCBI Taxonomy" id="182062"/>
    <lineage>
        <taxon>Eukaryota</taxon>
        <taxon>Fungi</taxon>
        <taxon>Dikarya</taxon>
        <taxon>Basidiomycota</taxon>
        <taxon>Agaricomycotina</taxon>
        <taxon>Agaricomycetes</taxon>
        <taxon>Agaricomycetidae</taxon>
        <taxon>Agaricales</taxon>
        <taxon>Marasmiineae</taxon>
        <taxon>Marasmiaceae</taxon>
        <taxon>Tetrapyrgos</taxon>
    </lineage>
</organism>
<feature type="compositionally biased region" description="Pro residues" evidence="5">
    <location>
        <begin position="812"/>
        <end position="821"/>
    </location>
</feature>
<feature type="compositionally biased region" description="Low complexity" evidence="5">
    <location>
        <begin position="752"/>
        <end position="767"/>
    </location>
</feature>
<feature type="compositionally biased region" description="Low complexity" evidence="5">
    <location>
        <begin position="128"/>
        <end position="140"/>
    </location>
</feature>
<evidence type="ECO:0000256" key="1">
    <source>
        <dbReference type="ARBA" id="ARBA00022723"/>
    </source>
</evidence>
<feature type="region of interest" description="Disordered" evidence="5">
    <location>
        <begin position="1583"/>
        <end position="1627"/>
    </location>
</feature>
<feature type="compositionally biased region" description="Polar residues" evidence="5">
    <location>
        <begin position="619"/>
        <end position="629"/>
    </location>
</feature>
<feature type="region of interest" description="Disordered" evidence="5">
    <location>
        <begin position="487"/>
        <end position="710"/>
    </location>
</feature>
<feature type="compositionally biased region" description="Low complexity" evidence="5">
    <location>
        <begin position="630"/>
        <end position="689"/>
    </location>
</feature>
<dbReference type="Gene3D" id="3.30.40.10">
    <property type="entry name" value="Zinc/RING finger domain, C3HC4 (zinc finger)"/>
    <property type="match status" value="1"/>
</dbReference>
<evidence type="ECO:0000256" key="4">
    <source>
        <dbReference type="PROSITE-ProRule" id="PRU00175"/>
    </source>
</evidence>
<feature type="compositionally biased region" description="Acidic residues" evidence="5">
    <location>
        <begin position="1"/>
        <end position="16"/>
    </location>
</feature>
<feature type="region of interest" description="Disordered" evidence="5">
    <location>
        <begin position="918"/>
        <end position="955"/>
    </location>
</feature>
<reference evidence="7 8" key="1">
    <citation type="journal article" date="2020" name="ISME J.">
        <title>Uncovering the hidden diversity of litter-decomposition mechanisms in mushroom-forming fungi.</title>
        <authorList>
            <person name="Floudas D."/>
            <person name="Bentzer J."/>
            <person name="Ahren D."/>
            <person name="Johansson T."/>
            <person name="Persson P."/>
            <person name="Tunlid A."/>
        </authorList>
    </citation>
    <scope>NUCLEOTIDE SEQUENCE [LARGE SCALE GENOMIC DNA]</scope>
    <source>
        <strain evidence="7 8">CBS 291.85</strain>
    </source>
</reference>
<feature type="compositionally biased region" description="Low complexity" evidence="5">
    <location>
        <begin position="1002"/>
        <end position="1016"/>
    </location>
</feature>
<feature type="region of interest" description="Disordered" evidence="5">
    <location>
        <begin position="1"/>
        <end position="141"/>
    </location>
</feature>
<gene>
    <name evidence="7" type="ORF">D9758_005944</name>
</gene>
<comment type="caution">
    <text evidence="7">The sequence shown here is derived from an EMBL/GenBank/DDBJ whole genome shotgun (WGS) entry which is preliminary data.</text>
</comment>
<keyword evidence="3" id="KW-0862">Zinc</keyword>
<evidence type="ECO:0000313" key="8">
    <source>
        <dbReference type="Proteomes" id="UP000559256"/>
    </source>
</evidence>
<feature type="compositionally biased region" description="Pro residues" evidence="5">
    <location>
        <begin position="1585"/>
        <end position="1594"/>
    </location>
</feature>
<feature type="domain" description="RING-type" evidence="6">
    <location>
        <begin position="371"/>
        <end position="477"/>
    </location>
</feature>
<dbReference type="OrthoDB" id="8062037at2759"/>
<feature type="compositionally biased region" description="Polar residues" evidence="5">
    <location>
        <begin position="1037"/>
        <end position="1047"/>
    </location>
</feature>
<feature type="compositionally biased region" description="Polar residues" evidence="5">
    <location>
        <begin position="495"/>
        <end position="506"/>
    </location>
</feature>